<organism evidence="3">
    <name type="scientific">Arcella intermedia</name>
    <dbReference type="NCBI Taxonomy" id="1963864"/>
    <lineage>
        <taxon>Eukaryota</taxon>
        <taxon>Amoebozoa</taxon>
        <taxon>Tubulinea</taxon>
        <taxon>Elardia</taxon>
        <taxon>Arcellinida</taxon>
        <taxon>Sphaerothecina</taxon>
        <taxon>Arcellidae</taxon>
        <taxon>Arcella</taxon>
    </lineage>
</organism>
<reference evidence="3" key="1">
    <citation type="journal article" date="2020" name="J. Eukaryot. Microbiol.">
        <title>De novo Sequencing, Assembly and Annotation of the Transcriptome for the Free-Living Testate Amoeba Arcella intermedia.</title>
        <authorList>
            <person name="Ribeiro G.M."/>
            <person name="Porfirio-Sousa A.L."/>
            <person name="Maurer-Alcala X.X."/>
            <person name="Katz L.A."/>
            <person name="Lahr D.J.G."/>
        </authorList>
    </citation>
    <scope>NUCLEOTIDE SEQUENCE</scope>
</reference>
<feature type="compositionally biased region" description="Basic and acidic residues" evidence="1">
    <location>
        <begin position="126"/>
        <end position="145"/>
    </location>
</feature>
<dbReference type="EMBL" id="GIBP01000790">
    <property type="protein sequence ID" value="NDV29759.1"/>
    <property type="molecule type" value="Transcribed_RNA"/>
</dbReference>
<evidence type="ECO:0000259" key="2">
    <source>
        <dbReference type="Pfam" id="PF19263"/>
    </source>
</evidence>
<dbReference type="InterPro" id="IPR045455">
    <property type="entry name" value="NrS-1_pol-like_helicase"/>
</dbReference>
<accession>A0A6B2KYD4</accession>
<evidence type="ECO:0000256" key="1">
    <source>
        <dbReference type="SAM" id="MobiDB-lite"/>
    </source>
</evidence>
<feature type="region of interest" description="Disordered" evidence="1">
    <location>
        <begin position="48"/>
        <end position="174"/>
    </location>
</feature>
<feature type="compositionally biased region" description="Basic and acidic residues" evidence="1">
    <location>
        <begin position="93"/>
        <end position="118"/>
    </location>
</feature>
<dbReference type="AlphaFoldDB" id="A0A6B2KYD4"/>
<sequence>MKKECYSCSKMTRYSDLTTIKGISLCRNCVNEEGDDVFVVKCDSETLESESQPLPLYLGGSEAEQESSLDLDFLNDAQKLNVDDDNVAPLDQTEDKKEEAKKEDKKEAKKESKKEDKQKTKKKATKKEDKKKNKKEAKETKKESNVDTMEEVEVDKSKKRKAEEEPEHTEKKKKVKLIDGNEGDNFFSEEDFKEFNNDLIASLQWRGECKLIQSEKIFNDLIVQVIAQEDVEKYHELKLLTWLRLNFTQVCDVEYFVNQFQILKKQTSKADCDALFDSMVKYLARYVVITRQDELTLWMLKDINNNLVWFPYDLERIRKKFSKTSAKIIFEIENKEKKKKTLSAPVQYSLIDALLTHDWRITASFISADSTKPLMYIEKFQNKDHLYFNTAISRRYTNKEIIKKVETDVSKEKIEEAHQIWEEILNESLCKNDEVSKKTLIYWCTRHFIEEPKERTRASIMVTGLSGTGKSSFFEWTFKTAFGGAYVKREAPTLGLGFMEELIGKQVVFLDEVKINSAHDYNVIKNLVTSDTTVLRAMYKSAATVPWNGEIIMVANDRYPIKFESQDERRFKKIITSDRKKGPKFSTFWEKVKSLAELAGGLLWAYFLVKPLEDPKYKEEVRTFNFDNIQLKANLETAYDKLPLIAKFIILMYTDPDGDIGSWYTKEGRKEPKQNIFAKFEQFQDEFSVTDKQKMKFEQFVREMEDLIFDPKQKIDGRNPRNYLILFDKERIRENFMRRFGGVDPKPEDE</sequence>
<evidence type="ECO:0000313" key="3">
    <source>
        <dbReference type="EMBL" id="NDV29759.1"/>
    </source>
</evidence>
<name>A0A6B2KYD4_9EUKA</name>
<proteinExistence type="predicted"/>
<dbReference type="SUPFAM" id="SSF52540">
    <property type="entry name" value="P-loop containing nucleoside triphosphate hydrolases"/>
    <property type="match status" value="1"/>
</dbReference>
<dbReference type="Pfam" id="PF19263">
    <property type="entry name" value="DUF5906"/>
    <property type="match status" value="1"/>
</dbReference>
<dbReference type="InterPro" id="IPR027417">
    <property type="entry name" value="P-loop_NTPase"/>
</dbReference>
<protein>
    <recommendedName>
        <fullName evidence="2">NrS-1 polymerase-like helicase domain-containing protein</fullName>
    </recommendedName>
</protein>
<feature type="domain" description="NrS-1 polymerase-like helicase" evidence="2">
    <location>
        <begin position="463"/>
        <end position="570"/>
    </location>
</feature>